<reference evidence="1 2" key="2">
    <citation type="journal article" date="2016" name="Genome Announc.">
        <title>Draft Genome Sequence of the N2-Fixing Cyanobacterium Nostoc piscinale CENA21, Isolated from the Brazilian Amazon Floodplain.</title>
        <authorList>
            <person name="Leao T."/>
            <person name="Guimaraes P.I."/>
            <person name="de Melo A.G."/>
            <person name="Ramos R.T."/>
            <person name="Leao P.N."/>
            <person name="Silva A."/>
            <person name="Fiore M.F."/>
            <person name="Schneider M.P."/>
        </authorList>
    </citation>
    <scope>NUCLEOTIDE SEQUENCE [LARGE SCALE GENOMIC DNA]</scope>
    <source>
        <strain evidence="1 2">CENA21</strain>
    </source>
</reference>
<dbReference type="Proteomes" id="UP000062645">
    <property type="component" value="Chromosome"/>
</dbReference>
<keyword evidence="2" id="KW-1185">Reference proteome</keyword>
<organism evidence="1 2">
    <name type="scientific">Nostoc piscinale CENA21</name>
    <dbReference type="NCBI Taxonomy" id="224013"/>
    <lineage>
        <taxon>Bacteria</taxon>
        <taxon>Bacillati</taxon>
        <taxon>Cyanobacteriota</taxon>
        <taxon>Cyanophyceae</taxon>
        <taxon>Nostocales</taxon>
        <taxon>Nostocaceae</taxon>
        <taxon>Nostoc</taxon>
    </lineage>
</organism>
<evidence type="ECO:0000313" key="1">
    <source>
        <dbReference type="EMBL" id="ALF53083.1"/>
    </source>
</evidence>
<reference evidence="2" key="1">
    <citation type="submission" date="2015-07" db="EMBL/GenBank/DDBJ databases">
        <title>Genome Of Nitrogen-Fixing Cyanobacterium Nostoc piscinale CENA21 From Solimoes/Amazon River Floodplain Sediments And Comparative Genomics To Uncover Biosynthetic Natural Products Potential.</title>
        <authorList>
            <person name="Leao T.F."/>
            <person name="Leao P.N."/>
            <person name="Guimaraes P.I."/>
            <person name="de Melo A.G.C."/>
            <person name="Ramos R.T.J."/>
            <person name="Silva A."/>
            <person name="Fiore M.F."/>
            <person name="Schneider M.P.C."/>
        </authorList>
    </citation>
    <scope>NUCLEOTIDE SEQUENCE [LARGE SCALE GENOMIC DNA]</scope>
    <source>
        <strain evidence="2">CENA21</strain>
    </source>
</reference>
<accession>A0A0M3V512</accession>
<sequence>MLLIRQSERIWWKFSVDNVDPPHATKLTKNSDEKAELGKVAFKGDNKVTSPLTFLIFFL</sequence>
<protein>
    <submittedName>
        <fullName evidence="1">Uncharacterized protein</fullName>
    </submittedName>
</protein>
<evidence type="ECO:0000313" key="2">
    <source>
        <dbReference type="Proteomes" id="UP000062645"/>
    </source>
</evidence>
<dbReference type="AlphaFoldDB" id="A0A0M3V512"/>
<name>A0A0M3V512_9NOSO</name>
<dbReference type="EMBL" id="CP012036">
    <property type="protein sequence ID" value="ALF53083.1"/>
    <property type="molecule type" value="Genomic_DNA"/>
</dbReference>
<proteinExistence type="predicted"/>
<gene>
    <name evidence="1" type="ORF">ACX27_09870</name>
</gene>
<dbReference type="PATRIC" id="fig|224013.5.peg.2387"/>
<dbReference type="KEGG" id="npz:ACX27_09870"/>